<evidence type="ECO:0000313" key="2">
    <source>
        <dbReference type="EMBL" id="SCD20989.1"/>
    </source>
</evidence>
<keyword evidence="1" id="KW-0472">Membrane</keyword>
<evidence type="ECO:0000256" key="1">
    <source>
        <dbReference type="SAM" id="Phobius"/>
    </source>
</evidence>
<feature type="transmembrane region" description="Helical" evidence="1">
    <location>
        <begin position="6"/>
        <end position="26"/>
    </location>
</feature>
<reference evidence="3" key="1">
    <citation type="submission" date="2016-08" db="EMBL/GenBank/DDBJ databases">
        <authorList>
            <person name="Wibberg D."/>
        </authorList>
    </citation>
    <scope>NUCLEOTIDE SEQUENCE [LARGE SCALE GENOMIC DNA]</scope>
</reference>
<keyword evidence="3" id="KW-1185">Reference proteome</keyword>
<dbReference type="EMBL" id="LT605205">
    <property type="protein sequence ID" value="SCD20989.1"/>
    <property type="molecule type" value="Genomic_DNA"/>
</dbReference>
<evidence type="ECO:0000313" key="3">
    <source>
        <dbReference type="Proteomes" id="UP000187464"/>
    </source>
</evidence>
<keyword evidence="1" id="KW-1133">Transmembrane helix</keyword>
<dbReference type="AlphaFoldDB" id="A0A1R3T4L1"/>
<keyword evidence="1" id="KW-0812">Transmembrane</keyword>
<dbReference type="KEGG" id="psac:PSM36_2184"/>
<sequence length="30" mass="3382">MPVTGLNIAFIILALDSWFLALKKILCTIY</sequence>
<organism evidence="2 3">
    <name type="scientific">Proteiniphilum saccharofermentans</name>
    <dbReference type="NCBI Taxonomy" id="1642647"/>
    <lineage>
        <taxon>Bacteria</taxon>
        <taxon>Pseudomonadati</taxon>
        <taxon>Bacteroidota</taxon>
        <taxon>Bacteroidia</taxon>
        <taxon>Bacteroidales</taxon>
        <taxon>Dysgonomonadaceae</taxon>
        <taxon>Proteiniphilum</taxon>
    </lineage>
</organism>
<proteinExistence type="predicted"/>
<protein>
    <submittedName>
        <fullName evidence="2">Putative membrane protein</fullName>
    </submittedName>
</protein>
<accession>A0A1R3T4L1</accession>
<dbReference type="Proteomes" id="UP000187464">
    <property type="component" value="Chromosome I"/>
</dbReference>
<gene>
    <name evidence="2" type="ORF">PSM36_2184</name>
</gene>
<name>A0A1R3T4L1_9BACT</name>
<dbReference type="STRING" id="1642647.PSM36_2184"/>